<dbReference type="EC" id="1.14.13.9" evidence="11"/>
<evidence type="ECO:0000256" key="6">
    <source>
        <dbReference type="ARBA" id="ARBA00022857"/>
    </source>
</evidence>
<keyword evidence="8 11" id="KW-0503">Monooxygenase</keyword>
<comment type="pathway">
    <text evidence="11">Cofactor biosynthesis; NAD(+) biosynthesis; quinolinate from L-kynurenine: step 1/3.</text>
</comment>
<keyword evidence="5 11" id="KW-0274">FAD</keyword>
<evidence type="ECO:0000256" key="8">
    <source>
        <dbReference type="ARBA" id="ARBA00023033"/>
    </source>
</evidence>
<dbReference type="InterPro" id="IPR036188">
    <property type="entry name" value="FAD/NAD-bd_sf"/>
</dbReference>
<dbReference type="PANTHER" id="PTHR46028:SF2">
    <property type="entry name" value="KYNURENINE 3-MONOOXYGENASE"/>
    <property type="match status" value="1"/>
</dbReference>
<evidence type="ECO:0000256" key="9">
    <source>
        <dbReference type="ARBA" id="ARBA00023128"/>
    </source>
</evidence>
<dbReference type="InterPro" id="IPR002938">
    <property type="entry name" value="FAD-bd"/>
</dbReference>
<keyword evidence="14" id="KW-1185">Reference proteome</keyword>
<evidence type="ECO:0000256" key="11">
    <source>
        <dbReference type="HAMAP-Rule" id="MF_03018"/>
    </source>
</evidence>
<keyword evidence="11" id="KW-0472">Membrane</keyword>
<gene>
    <name evidence="13" type="primary">BNA4_1</name>
    <name evidence="11" type="synonym">BNA4</name>
    <name evidence="13" type="ORF">LTR77_003451</name>
</gene>
<evidence type="ECO:0000256" key="2">
    <source>
        <dbReference type="ARBA" id="ARBA00022630"/>
    </source>
</evidence>
<evidence type="ECO:0000256" key="1">
    <source>
        <dbReference type="ARBA" id="ARBA00001974"/>
    </source>
</evidence>
<evidence type="ECO:0000259" key="12">
    <source>
        <dbReference type="Pfam" id="PF01494"/>
    </source>
</evidence>
<dbReference type="Proteomes" id="UP001337655">
    <property type="component" value="Unassembled WGS sequence"/>
</dbReference>
<dbReference type="Gene3D" id="3.50.50.60">
    <property type="entry name" value="FAD/NAD(P)-binding domain"/>
    <property type="match status" value="1"/>
</dbReference>
<evidence type="ECO:0000256" key="10">
    <source>
        <dbReference type="ARBA" id="ARBA00047818"/>
    </source>
</evidence>
<keyword evidence="6 11" id="KW-0521">NADP</keyword>
<dbReference type="Pfam" id="PF01494">
    <property type="entry name" value="FAD_binding_3"/>
    <property type="match status" value="1"/>
</dbReference>
<comment type="cofactor">
    <cofactor evidence="1 11">
        <name>FAD</name>
        <dbReference type="ChEBI" id="CHEBI:57692"/>
    </cofactor>
</comment>
<dbReference type="RefSeq" id="XP_064660659.1">
    <property type="nucleotide sequence ID" value="XM_064800708.1"/>
</dbReference>
<keyword evidence="3 11" id="KW-0662">Pyridine nucleotide biosynthesis</keyword>
<keyword evidence="2 11" id="KW-0285">Flavoprotein</keyword>
<accession>A0AAV9PE01</accession>
<feature type="domain" description="FAD-binding" evidence="12">
    <location>
        <begin position="6"/>
        <end position="385"/>
    </location>
</feature>
<name>A0AAV9PE01_9PEZI</name>
<dbReference type="HAMAP" id="MF_01971">
    <property type="entry name" value="Kynurenine_monooxygenase"/>
    <property type="match status" value="1"/>
</dbReference>
<dbReference type="AlphaFoldDB" id="A0AAV9PE01"/>
<organism evidence="13 14">
    <name type="scientific">Saxophila tyrrhenica</name>
    <dbReference type="NCBI Taxonomy" id="1690608"/>
    <lineage>
        <taxon>Eukaryota</taxon>
        <taxon>Fungi</taxon>
        <taxon>Dikarya</taxon>
        <taxon>Ascomycota</taxon>
        <taxon>Pezizomycotina</taxon>
        <taxon>Dothideomycetes</taxon>
        <taxon>Dothideomycetidae</taxon>
        <taxon>Mycosphaerellales</taxon>
        <taxon>Extremaceae</taxon>
        <taxon>Saxophila</taxon>
    </lineage>
</organism>
<dbReference type="SUPFAM" id="SSF51905">
    <property type="entry name" value="FAD/NAD(P)-binding domain"/>
    <property type="match status" value="1"/>
</dbReference>
<dbReference type="GO" id="GO:0006569">
    <property type="term" value="P:L-tryptophan catabolic process"/>
    <property type="evidence" value="ECO:0007669"/>
    <property type="project" value="UniProtKB-UniRule"/>
</dbReference>
<reference evidence="13 14" key="1">
    <citation type="submission" date="2023-08" db="EMBL/GenBank/DDBJ databases">
        <title>Black Yeasts Isolated from many extreme environments.</title>
        <authorList>
            <person name="Coleine C."/>
            <person name="Stajich J.E."/>
            <person name="Selbmann L."/>
        </authorList>
    </citation>
    <scope>NUCLEOTIDE SEQUENCE [LARGE SCALE GENOMIC DNA]</scope>
    <source>
        <strain evidence="13 14">CCFEE 5935</strain>
    </source>
</reference>
<dbReference type="EMBL" id="JAVRRT010000005">
    <property type="protein sequence ID" value="KAK5171815.1"/>
    <property type="molecule type" value="Genomic_DNA"/>
</dbReference>
<dbReference type="FunFam" id="3.50.50.60:FF:000129">
    <property type="entry name" value="Kynurenine 3-monooxygenase"/>
    <property type="match status" value="1"/>
</dbReference>
<keyword evidence="7 11" id="KW-0560">Oxidoreductase</keyword>
<protein>
    <recommendedName>
        <fullName evidence="11">Kynurenine 3-monooxygenase</fullName>
        <ecNumber evidence="11">1.14.13.9</ecNumber>
    </recommendedName>
    <alternativeName>
        <fullName evidence="11">Biosynthesis of nicotinic acid protein 4</fullName>
    </alternativeName>
    <alternativeName>
        <fullName evidence="11">Kynurenine 3-hydroxylase</fullName>
    </alternativeName>
</protein>
<dbReference type="PRINTS" id="PR00420">
    <property type="entry name" value="RNGMNOXGNASE"/>
</dbReference>
<sequence>MAKQMTKCLVVGAGPVGALAALYAAKRGWDVEVYDLRGDLRDDSTTPLNFTKSINLALSERGINSMRQSGADGLLETVLSETIAMYGRMIHGEDSKGSLTEESQLYDVHGRYQRAVDRGALNKVLLDQLEGLPNVKLLFHHKLTGADFRKKKAWFERRTASEKSNERPQELEVSFDLMLGCDGAHSGVRYHMMKAVRMDYEQSYIDTLWCEFTIPPWSSETATGRTPSAKDRFRTSPNHLHIWPGSDKMFIGIPSTDRTFTCTLFAPSATFADLEKNPEQVDSFFRTNFPGAAELVGPDLRRQFEQNPHLPLINIKCSPHHYASSGVILGDAAHAMVPFYGQGMNAGLEDVRVLFEHFDSHPTTETGQQAALESYNRERVPDAHMINDLAMGNYWEMHAGVRSRWYLLRKRIEEFLSDKVPSSGFETQYSRVSFSNQRYSEVAKAVESQGKVLARGLVGSALLPLAVYLAWWTVRRQRGGQGAPLRTAFESIQSMLMRLVGR</sequence>
<comment type="subcellular location">
    <subcellularLocation>
        <location evidence="11">Mitochondrion outer membrane</location>
    </subcellularLocation>
</comment>
<evidence type="ECO:0000313" key="13">
    <source>
        <dbReference type="EMBL" id="KAK5171815.1"/>
    </source>
</evidence>
<evidence type="ECO:0000313" key="14">
    <source>
        <dbReference type="Proteomes" id="UP001337655"/>
    </source>
</evidence>
<dbReference type="GeneID" id="89924798"/>
<dbReference type="PANTHER" id="PTHR46028">
    <property type="entry name" value="KYNURENINE 3-MONOOXYGENASE"/>
    <property type="match status" value="1"/>
</dbReference>
<dbReference type="GO" id="GO:0043420">
    <property type="term" value="P:anthranilate metabolic process"/>
    <property type="evidence" value="ECO:0007669"/>
    <property type="project" value="UniProtKB-UniRule"/>
</dbReference>
<evidence type="ECO:0000256" key="4">
    <source>
        <dbReference type="ARBA" id="ARBA00022787"/>
    </source>
</evidence>
<dbReference type="GO" id="GO:0070189">
    <property type="term" value="P:kynurenine metabolic process"/>
    <property type="evidence" value="ECO:0007669"/>
    <property type="project" value="TreeGrafter"/>
</dbReference>
<evidence type="ECO:0000256" key="3">
    <source>
        <dbReference type="ARBA" id="ARBA00022642"/>
    </source>
</evidence>
<dbReference type="GO" id="GO:0071949">
    <property type="term" value="F:FAD binding"/>
    <property type="evidence" value="ECO:0007669"/>
    <property type="project" value="InterPro"/>
</dbReference>
<dbReference type="GO" id="GO:0034354">
    <property type="term" value="P:'de novo' NAD+ biosynthetic process from L-tryptophan"/>
    <property type="evidence" value="ECO:0007669"/>
    <property type="project" value="UniProtKB-UniRule"/>
</dbReference>
<evidence type="ECO:0000256" key="7">
    <source>
        <dbReference type="ARBA" id="ARBA00023002"/>
    </source>
</evidence>
<keyword evidence="9 11" id="KW-0496">Mitochondrion</keyword>
<dbReference type="GO" id="GO:0004502">
    <property type="term" value="F:kynurenine 3-monooxygenase activity"/>
    <property type="evidence" value="ECO:0007669"/>
    <property type="project" value="UniProtKB-UniRule"/>
</dbReference>
<proteinExistence type="inferred from homology"/>
<keyword evidence="4 11" id="KW-1000">Mitochondrion outer membrane</keyword>
<evidence type="ECO:0000256" key="5">
    <source>
        <dbReference type="ARBA" id="ARBA00022827"/>
    </source>
</evidence>
<dbReference type="InterPro" id="IPR027545">
    <property type="entry name" value="Kynurenine_monooxygenase"/>
</dbReference>
<dbReference type="GO" id="GO:0019805">
    <property type="term" value="P:quinolinate biosynthetic process"/>
    <property type="evidence" value="ECO:0007669"/>
    <property type="project" value="UniProtKB-UniRule"/>
</dbReference>
<comment type="caution">
    <text evidence="13">The sequence shown here is derived from an EMBL/GenBank/DDBJ whole genome shotgun (WGS) entry which is preliminary data.</text>
</comment>
<dbReference type="GO" id="GO:0005741">
    <property type="term" value="C:mitochondrial outer membrane"/>
    <property type="evidence" value="ECO:0007669"/>
    <property type="project" value="UniProtKB-SubCell"/>
</dbReference>
<comment type="function">
    <text evidence="11">Catalyzes the hydroxylation of L-kynurenine (L-Kyn) to form 3-hydroxy-L-kynurenine (L-3OHKyn). Required for synthesis of quinolinic acid.</text>
</comment>
<comment type="catalytic activity">
    <reaction evidence="10 11">
        <text>L-kynurenine + NADPH + O2 + H(+) = 3-hydroxy-L-kynurenine + NADP(+) + H2O</text>
        <dbReference type="Rhea" id="RHEA:20545"/>
        <dbReference type="ChEBI" id="CHEBI:15377"/>
        <dbReference type="ChEBI" id="CHEBI:15378"/>
        <dbReference type="ChEBI" id="CHEBI:15379"/>
        <dbReference type="ChEBI" id="CHEBI:57783"/>
        <dbReference type="ChEBI" id="CHEBI:57959"/>
        <dbReference type="ChEBI" id="CHEBI:58125"/>
        <dbReference type="ChEBI" id="CHEBI:58349"/>
        <dbReference type="EC" id="1.14.13.9"/>
    </reaction>
</comment>
<comment type="similarity">
    <text evidence="11">Belongs to the aromatic-ring hydroxylase family. KMO subfamily.</text>
</comment>